<evidence type="ECO:0000256" key="2">
    <source>
        <dbReference type="ARBA" id="ARBA00005745"/>
    </source>
</evidence>
<dbReference type="InterPro" id="IPR047692">
    <property type="entry name" value="T4P_ComGB"/>
</dbReference>
<dbReference type="OrthoDB" id="1638902at2"/>
<name>A0A0D8BXK1_GEOKU</name>
<comment type="caution">
    <text evidence="9">The sequence shown here is derived from an EMBL/GenBank/DDBJ whole genome shotgun (WGS) entry which is preliminary data.</text>
</comment>
<evidence type="ECO:0000256" key="4">
    <source>
        <dbReference type="ARBA" id="ARBA00022692"/>
    </source>
</evidence>
<sequence>MKRKMWPLAEQALFFTRLGRLLERGYPLGQALEFLAIQAPTHRRLEVERCLQQLRAGLPLFAAVEALSVDRMAVNLLFFAERHGDLPRGMAETGEALAQKARFHEQLRRFSRYPLFLLSLLIIMLVLMEWWLLPQFERAAAAFSPQRGHTAWLLTVIAHAPMVLAAIAALAVFSGLFYAVCFRRWPVSRKLRFALRIPGFSSFLKLFLTCLTARQLGRLLQAGLSVYDALGVFSEPSSWPFLQMEGRRIREGLMKGMTLDGLIGAVRYYEQELALVIRHGQSNGELGKELEHYSEFLLQMMEQRMESVLKRMQPLLLAVVGSFVVGMYLAILLPMFSMLNEM</sequence>
<dbReference type="PANTHER" id="PTHR30012">
    <property type="entry name" value="GENERAL SECRETION PATHWAY PROTEIN"/>
    <property type="match status" value="1"/>
</dbReference>
<evidence type="ECO:0000256" key="6">
    <source>
        <dbReference type="ARBA" id="ARBA00023136"/>
    </source>
</evidence>
<feature type="transmembrane region" description="Helical" evidence="7">
    <location>
        <begin position="315"/>
        <end position="336"/>
    </location>
</feature>
<dbReference type="Pfam" id="PF00482">
    <property type="entry name" value="T2SSF"/>
    <property type="match status" value="2"/>
</dbReference>
<comment type="similarity">
    <text evidence="2">Belongs to the GSP F family.</text>
</comment>
<dbReference type="AlphaFoldDB" id="A0A0D8BXK1"/>
<dbReference type="GO" id="GO:0005886">
    <property type="term" value="C:plasma membrane"/>
    <property type="evidence" value="ECO:0007669"/>
    <property type="project" value="UniProtKB-SubCell"/>
</dbReference>
<feature type="domain" description="Type II secretion system protein GspF" evidence="8">
    <location>
        <begin position="213"/>
        <end position="334"/>
    </location>
</feature>
<dbReference type="Proteomes" id="UP000032522">
    <property type="component" value="Unassembled WGS sequence"/>
</dbReference>
<gene>
    <name evidence="9" type="ORF">LG52_563</name>
</gene>
<feature type="transmembrane region" description="Helical" evidence="7">
    <location>
        <begin position="152"/>
        <end position="182"/>
    </location>
</feature>
<proteinExistence type="inferred from homology"/>
<organism evidence="9 10">
    <name type="scientific">Geobacillus kaustophilus</name>
    <dbReference type="NCBI Taxonomy" id="1462"/>
    <lineage>
        <taxon>Bacteria</taxon>
        <taxon>Bacillati</taxon>
        <taxon>Bacillota</taxon>
        <taxon>Bacilli</taxon>
        <taxon>Bacillales</taxon>
        <taxon>Anoxybacillaceae</taxon>
        <taxon>Geobacillus</taxon>
        <taxon>Geobacillus thermoleovorans group</taxon>
    </lineage>
</organism>
<reference evidence="9 10" key="1">
    <citation type="submission" date="2015-01" db="EMBL/GenBank/DDBJ databases">
        <authorList>
            <person name="Filippidou S."/>
            <person name="Jeanneret N."/>
            <person name="Russel-Delif L."/>
            <person name="Junier T."/>
            <person name="Wunderlin T."/>
            <person name="Molina V."/>
            <person name="Johnson S.L."/>
            <person name="Davenport K.W."/>
            <person name="Chain P.S."/>
            <person name="Dorador C."/>
            <person name="Junier P."/>
        </authorList>
    </citation>
    <scope>NUCLEOTIDE SEQUENCE [LARGE SCALE GENOMIC DNA]</scope>
    <source>
        <strain evidence="9 10">Et7/4</strain>
    </source>
</reference>
<feature type="transmembrane region" description="Helical" evidence="7">
    <location>
        <begin position="113"/>
        <end position="132"/>
    </location>
</feature>
<accession>A0A0D8BXK1</accession>
<keyword evidence="4 7" id="KW-0812">Transmembrane</keyword>
<evidence type="ECO:0000313" key="9">
    <source>
        <dbReference type="EMBL" id="KJE28926.1"/>
    </source>
</evidence>
<evidence type="ECO:0000256" key="5">
    <source>
        <dbReference type="ARBA" id="ARBA00022989"/>
    </source>
</evidence>
<dbReference type="EMBL" id="JYBP01000003">
    <property type="protein sequence ID" value="KJE28926.1"/>
    <property type="molecule type" value="Genomic_DNA"/>
</dbReference>
<evidence type="ECO:0000313" key="10">
    <source>
        <dbReference type="Proteomes" id="UP000032522"/>
    </source>
</evidence>
<protein>
    <submittedName>
        <fullName evidence="9">Type II secretion system (T2SS), F family protein</fullName>
    </submittedName>
</protein>
<evidence type="ECO:0000256" key="7">
    <source>
        <dbReference type="SAM" id="Phobius"/>
    </source>
</evidence>
<keyword evidence="5 7" id="KW-1133">Transmembrane helix</keyword>
<dbReference type="InterPro" id="IPR018076">
    <property type="entry name" value="T2SS_GspF_dom"/>
</dbReference>
<keyword evidence="3" id="KW-1003">Cell membrane</keyword>
<dbReference type="InterPro" id="IPR042094">
    <property type="entry name" value="T2SS_GspF_sf"/>
</dbReference>
<dbReference type="InterPro" id="IPR003004">
    <property type="entry name" value="GspF/PilC"/>
</dbReference>
<keyword evidence="6 7" id="KW-0472">Membrane</keyword>
<dbReference type="RefSeq" id="WP_044730840.1">
    <property type="nucleotide sequence ID" value="NZ_JYBP01000003.1"/>
</dbReference>
<evidence type="ECO:0000256" key="3">
    <source>
        <dbReference type="ARBA" id="ARBA00022475"/>
    </source>
</evidence>
<comment type="subcellular location">
    <subcellularLocation>
        <location evidence="1">Cell membrane</location>
        <topology evidence="1">Multi-pass membrane protein</topology>
    </subcellularLocation>
</comment>
<evidence type="ECO:0000259" key="8">
    <source>
        <dbReference type="Pfam" id="PF00482"/>
    </source>
</evidence>
<evidence type="ECO:0000256" key="1">
    <source>
        <dbReference type="ARBA" id="ARBA00004651"/>
    </source>
</evidence>
<dbReference type="PATRIC" id="fig|1462.6.peg.701"/>
<dbReference type="NCBIfam" id="NF041012">
    <property type="entry name" value="T4P_ComGB"/>
    <property type="match status" value="1"/>
</dbReference>
<feature type="domain" description="Type II secretion system protein GspF" evidence="8">
    <location>
        <begin position="14"/>
        <end position="134"/>
    </location>
</feature>
<dbReference type="Gene3D" id="1.20.81.30">
    <property type="entry name" value="Type II secretion system (T2SS), domain F"/>
    <property type="match status" value="2"/>
</dbReference>
<dbReference type="PANTHER" id="PTHR30012:SF0">
    <property type="entry name" value="TYPE II SECRETION SYSTEM PROTEIN F-RELATED"/>
    <property type="match status" value="1"/>
</dbReference>